<dbReference type="STRING" id="5627.A0A1C7MMB3"/>
<evidence type="ECO:0000256" key="4">
    <source>
        <dbReference type="ARBA" id="ARBA00022692"/>
    </source>
</evidence>
<protein>
    <submittedName>
        <fullName evidence="13">Guanine nucleotide-exchange factor SEC12</fullName>
    </submittedName>
</protein>
<dbReference type="PROSITE" id="PS50294">
    <property type="entry name" value="WD_REPEATS_REGION"/>
    <property type="match status" value="1"/>
</dbReference>
<dbReference type="OMA" id="KAHEFPP"/>
<sequence length="418" mass="45538">MTALGTRQDRKYGVGDKWERLEIPSSVRTQSGCRHTCFRSVDAYASVVVSRSARVTDMRTKHISHSLPAFPIYSCAFTSPNELILGGGGGQSRSGIKNKLRLYRIDSDKTFELLDELELEKGEDAPMSMAAHPQIKNMHVVVKENKMSLLRTQGTLALKGSEDDFQKVTVFSPDGSFLAVGGTHDVCLLSYPSLSIAATPIQLKKGEVYDASFSTTTLVVATTVNLLVYTLPATRSTAGSEKVVGKQKEYPITSLELIRTVERPTLPGKDAGSSFRAARYNPKDEKVLYTIMNTVPPRTRTKSSQDVGDRGLTCFDVSPNGKLLAFGSSDYTVGILDAQTLAPLLTILKAHELPPTTLRFNPSSNLLVSGSADNTIRVVAVPTSLGESSWSSWIFIVVALLIILFAILAKQMHHVLDV</sequence>
<keyword evidence="6" id="KW-0256">Endoplasmic reticulum</keyword>
<gene>
    <name evidence="13" type="primary">SEC12</name>
    <name evidence="13" type="ORF">A0H81_03686</name>
</gene>
<dbReference type="InterPro" id="IPR001680">
    <property type="entry name" value="WD40_rpt"/>
</dbReference>
<dbReference type="InterPro" id="IPR045260">
    <property type="entry name" value="Sec12-like"/>
</dbReference>
<dbReference type="GO" id="GO:0005789">
    <property type="term" value="C:endoplasmic reticulum membrane"/>
    <property type="evidence" value="ECO:0007669"/>
    <property type="project" value="UniProtKB-SubCell"/>
</dbReference>
<dbReference type="Gene3D" id="2.130.10.10">
    <property type="entry name" value="YVTN repeat-like/Quinoprotein amine dehydrogenase"/>
    <property type="match status" value="1"/>
</dbReference>
<dbReference type="AlphaFoldDB" id="A0A1C7MMB3"/>
<dbReference type="PANTHER" id="PTHR23284:SF0">
    <property type="entry name" value="PROLACTIN REGULATORY ELEMENT-BINDING PROTEIN"/>
    <property type="match status" value="1"/>
</dbReference>
<feature type="transmembrane region" description="Helical" evidence="12">
    <location>
        <begin position="390"/>
        <end position="409"/>
    </location>
</feature>
<dbReference type="SMART" id="SM00320">
    <property type="entry name" value="WD40"/>
    <property type="match status" value="2"/>
</dbReference>
<keyword evidence="5" id="KW-0677">Repeat</keyword>
<evidence type="ECO:0000313" key="13">
    <source>
        <dbReference type="EMBL" id="OBZ76124.1"/>
    </source>
</evidence>
<dbReference type="InterPro" id="IPR036322">
    <property type="entry name" value="WD40_repeat_dom_sf"/>
</dbReference>
<keyword evidence="3 11" id="KW-0853">WD repeat</keyword>
<evidence type="ECO:0000256" key="2">
    <source>
        <dbReference type="ARBA" id="ARBA00022448"/>
    </source>
</evidence>
<dbReference type="GO" id="GO:0005085">
    <property type="term" value="F:guanyl-nucleotide exchange factor activity"/>
    <property type="evidence" value="ECO:0007669"/>
    <property type="project" value="InterPro"/>
</dbReference>
<reference evidence="13 14" key="1">
    <citation type="submission" date="2016-03" db="EMBL/GenBank/DDBJ databases">
        <title>Whole genome sequencing of Grifola frondosa 9006-11.</title>
        <authorList>
            <person name="Min B."/>
            <person name="Park H."/>
            <person name="Kim J.-G."/>
            <person name="Cho H."/>
            <person name="Oh Y.-L."/>
            <person name="Kong W.-S."/>
            <person name="Choi I.-G."/>
        </authorList>
    </citation>
    <scope>NUCLEOTIDE SEQUENCE [LARGE SCALE GENOMIC DNA]</scope>
    <source>
        <strain evidence="13 14">9006-11</strain>
    </source>
</reference>
<evidence type="ECO:0000256" key="7">
    <source>
        <dbReference type="ARBA" id="ARBA00022892"/>
    </source>
</evidence>
<evidence type="ECO:0000256" key="6">
    <source>
        <dbReference type="ARBA" id="ARBA00022824"/>
    </source>
</evidence>
<dbReference type="EMBL" id="LUGG01000003">
    <property type="protein sequence ID" value="OBZ76124.1"/>
    <property type="molecule type" value="Genomic_DNA"/>
</dbReference>
<accession>A0A1C7MMB3</accession>
<dbReference type="OrthoDB" id="2013972at2759"/>
<keyword evidence="7" id="KW-0931">ER-Golgi transport</keyword>
<keyword evidence="10 12" id="KW-0472">Membrane</keyword>
<keyword evidence="9 12" id="KW-1133">Transmembrane helix</keyword>
<proteinExistence type="predicted"/>
<evidence type="ECO:0000256" key="11">
    <source>
        <dbReference type="PROSITE-ProRule" id="PRU00221"/>
    </source>
</evidence>
<comment type="subcellular location">
    <subcellularLocation>
        <location evidence="1">Endoplasmic reticulum membrane</location>
        <topology evidence="1">Single-pass type II membrane protein</topology>
    </subcellularLocation>
</comment>
<keyword evidence="4 12" id="KW-0812">Transmembrane</keyword>
<evidence type="ECO:0000256" key="10">
    <source>
        <dbReference type="ARBA" id="ARBA00023136"/>
    </source>
</evidence>
<name>A0A1C7MMB3_GRIFR</name>
<keyword evidence="14" id="KW-1185">Reference proteome</keyword>
<comment type="caution">
    <text evidence="13">The sequence shown here is derived from an EMBL/GenBank/DDBJ whole genome shotgun (WGS) entry which is preliminary data.</text>
</comment>
<dbReference type="InterPro" id="IPR015943">
    <property type="entry name" value="WD40/YVTN_repeat-like_dom_sf"/>
</dbReference>
<dbReference type="PROSITE" id="PS50082">
    <property type="entry name" value="WD_REPEATS_2"/>
    <property type="match status" value="1"/>
</dbReference>
<evidence type="ECO:0000256" key="12">
    <source>
        <dbReference type="SAM" id="Phobius"/>
    </source>
</evidence>
<evidence type="ECO:0000256" key="5">
    <source>
        <dbReference type="ARBA" id="ARBA00022737"/>
    </source>
</evidence>
<dbReference type="GO" id="GO:0006888">
    <property type="term" value="P:endoplasmic reticulum to Golgi vesicle-mediated transport"/>
    <property type="evidence" value="ECO:0007669"/>
    <property type="project" value="TreeGrafter"/>
</dbReference>
<evidence type="ECO:0000256" key="1">
    <source>
        <dbReference type="ARBA" id="ARBA00004648"/>
    </source>
</evidence>
<organism evidence="13 14">
    <name type="scientific">Grifola frondosa</name>
    <name type="common">Maitake</name>
    <name type="synonym">Polyporus frondosus</name>
    <dbReference type="NCBI Taxonomy" id="5627"/>
    <lineage>
        <taxon>Eukaryota</taxon>
        <taxon>Fungi</taxon>
        <taxon>Dikarya</taxon>
        <taxon>Basidiomycota</taxon>
        <taxon>Agaricomycotina</taxon>
        <taxon>Agaricomycetes</taxon>
        <taxon>Polyporales</taxon>
        <taxon>Grifolaceae</taxon>
        <taxon>Grifola</taxon>
    </lineage>
</organism>
<evidence type="ECO:0000313" key="14">
    <source>
        <dbReference type="Proteomes" id="UP000092993"/>
    </source>
</evidence>
<feature type="repeat" description="WD" evidence="11">
    <location>
        <begin position="348"/>
        <end position="378"/>
    </location>
</feature>
<dbReference type="PANTHER" id="PTHR23284">
    <property type="entry name" value="PROLACTIN REGULATORY ELEMENT BINDING PROTEIN"/>
    <property type="match status" value="1"/>
</dbReference>
<dbReference type="GO" id="GO:0003400">
    <property type="term" value="P:regulation of COPII vesicle coating"/>
    <property type="evidence" value="ECO:0007669"/>
    <property type="project" value="TreeGrafter"/>
</dbReference>
<keyword evidence="2" id="KW-0813">Transport</keyword>
<dbReference type="SUPFAM" id="SSF50978">
    <property type="entry name" value="WD40 repeat-like"/>
    <property type="match status" value="1"/>
</dbReference>
<evidence type="ECO:0000256" key="9">
    <source>
        <dbReference type="ARBA" id="ARBA00022989"/>
    </source>
</evidence>
<dbReference type="Pfam" id="PF00400">
    <property type="entry name" value="WD40"/>
    <property type="match status" value="2"/>
</dbReference>
<evidence type="ECO:0000256" key="3">
    <source>
        <dbReference type="ARBA" id="ARBA00022574"/>
    </source>
</evidence>
<dbReference type="GO" id="GO:0015031">
    <property type="term" value="P:protein transport"/>
    <property type="evidence" value="ECO:0007669"/>
    <property type="project" value="UniProtKB-KW"/>
</dbReference>
<keyword evidence="8" id="KW-0653">Protein transport</keyword>
<evidence type="ECO:0000256" key="8">
    <source>
        <dbReference type="ARBA" id="ARBA00022927"/>
    </source>
</evidence>
<dbReference type="Proteomes" id="UP000092993">
    <property type="component" value="Unassembled WGS sequence"/>
</dbReference>